<dbReference type="SUPFAM" id="SSF53383">
    <property type="entry name" value="PLP-dependent transferases"/>
    <property type="match status" value="1"/>
</dbReference>
<dbReference type="Gene3D" id="3.40.640.10">
    <property type="entry name" value="Type I PLP-dependent aspartate aminotransferase-like (Major domain)"/>
    <property type="match status" value="1"/>
</dbReference>
<dbReference type="GO" id="GO:0031071">
    <property type="term" value="F:cysteine desulfurase activity"/>
    <property type="evidence" value="ECO:0007669"/>
    <property type="project" value="UniProtKB-EC"/>
</dbReference>
<dbReference type="PANTHER" id="PTHR43586:SF4">
    <property type="entry name" value="ISOPENICILLIN N EPIMERASE"/>
    <property type="match status" value="1"/>
</dbReference>
<dbReference type="EMBL" id="VSSQ01078720">
    <property type="protein sequence ID" value="MPN28429.1"/>
    <property type="molecule type" value="Genomic_DNA"/>
</dbReference>
<keyword evidence="4" id="KW-0808">Transferase</keyword>
<dbReference type="InterPro" id="IPR015424">
    <property type="entry name" value="PyrdxlP-dep_Trfase"/>
</dbReference>
<dbReference type="InterPro" id="IPR015421">
    <property type="entry name" value="PyrdxlP-dep_Trfase_major"/>
</dbReference>
<dbReference type="PANTHER" id="PTHR43586">
    <property type="entry name" value="CYSTEINE DESULFURASE"/>
    <property type="match status" value="1"/>
</dbReference>
<evidence type="ECO:0000256" key="2">
    <source>
        <dbReference type="ARBA" id="ARBA00022898"/>
    </source>
</evidence>
<dbReference type="InterPro" id="IPR000192">
    <property type="entry name" value="Aminotrans_V_dom"/>
</dbReference>
<name>A0A645GRG5_9ZZZZ</name>
<dbReference type="Gene3D" id="3.90.1150.10">
    <property type="entry name" value="Aspartate Aminotransferase, domain 1"/>
    <property type="match status" value="1"/>
</dbReference>
<evidence type="ECO:0000256" key="1">
    <source>
        <dbReference type="ARBA" id="ARBA00001933"/>
    </source>
</evidence>
<sequence>MNVDMLAFSGHKGLLGPQGTGGLYIRPGLEVNPLRYGGTGSLSESDLQPEFLPDRLESGTPNTPGIAGLLAGVRFVLMAGQENIRAKESELAQTLIDGLNNIPGVEVFGPTDTKNRTAVVSCNIIGMDSGEAAHVLDNEFGIASRAGLHCAPWAHRTIGTIETGTIRFSPGFFNTKEEILQTLDAVSAVVRRRR</sequence>
<dbReference type="Pfam" id="PF00266">
    <property type="entry name" value="Aminotran_5"/>
    <property type="match status" value="1"/>
</dbReference>
<feature type="domain" description="Aminotransferase class V" evidence="3">
    <location>
        <begin position="1"/>
        <end position="179"/>
    </location>
</feature>
<evidence type="ECO:0000313" key="4">
    <source>
        <dbReference type="EMBL" id="MPN28429.1"/>
    </source>
</evidence>
<keyword evidence="2" id="KW-0663">Pyridoxal phosphate</keyword>
<organism evidence="4">
    <name type="scientific">bioreactor metagenome</name>
    <dbReference type="NCBI Taxonomy" id="1076179"/>
    <lineage>
        <taxon>unclassified sequences</taxon>
        <taxon>metagenomes</taxon>
        <taxon>ecological metagenomes</taxon>
    </lineage>
</organism>
<proteinExistence type="predicted"/>
<dbReference type="AlphaFoldDB" id="A0A645GRG5"/>
<comment type="caution">
    <text evidence="4">The sequence shown here is derived from an EMBL/GenBank/DDBJ whole genome shotgun (WGS) entry which is preliminary data.</text>
</comment>
<comment type="cofactor">
    <cofactor evidence="1">
        <name>pyridoxal 5'-phosphate</name>
        <dbReference type="ChEBI" id="CHEBI:597326"/>
    </cofactor>
</comment>
<reference evidence="4" key="1">
    <citation type="submission" date="2019-08" db="EMBL/GenBank/DDBJ databases">
        <authorList>
            <person name="Kucharzyk K."/>
            <person name="Murdoch R.W."/>
            <person name="Higgins S."/>
            <person name="Loffler F."/>
        </authorList>
    </citation>
    <scope>NUCLEOTIDE SEQUENCE</scope>
</reference>
<dbReference type="EC" id="2.8.1.7" evidence="4"/>
<protein>
    <submittedName>
        <fullName evidence="4">Putative cysteine desulfurase</fullName>
        <ecNumber evidence="4">2.8.1.7</ecNumber>
    </submittedName>
</protein>
<accession>A0A645GRG5</accession>
<dbReference type="InterPro" id="IPR015422">
    <property type="entry name" value="PyrdxlP-dep_Trfase_small"/>
</dbReference>
<dbReference type="PROSITE" id="PS00595">
    <property type="entry name" value="AA_TRANSFER_CLASS_5"/>
    <property type="match status" value="1"/>
</dbReference>
<gene>
    <name evidence="4" type="primary">csd_25</name>
    <name evidence="4" type="ORF">SDC9_175870</name>
</gene>
<dbReference type="InterPro" id="IPR020578">
    <property type="entry name" value="Aminotrans_V_PyrdxlP_BS"/>
</dbReference>
<evidence type="ECO:0000259" key="3">
    <source>
        <dbReference type="Pfam" id="PF00266"/>
    </source>
</evidence>